<protein>
    <submittedName>
        <fullName evidence="1">Uncharacterized protein</fullName>
    </submittedName>
</protein>
<evidence type="ECO:0000313" key="1">
    <source>
        <dbReference type="EMBL" id="RGX79199.1"/>
    </source>
</evidence>
<accession>A0A413H6Z6</accession>
<proteinExistence type="predicted"/>
<dbReference type="Proteomes" id="UP000286075">
    <property type="component" value="Unassembled WGS sequence"/>
</dbReference>
<reference evidence="1 2" key="1">
    <citation type="submission" date="2018-08" db="EMBL/GenBank/DDBJ databases">
        <title>A genome reference for cultivated species of the human gut microbiota.</title>
        <authorList>
            <person name="Zou Y."/>
            <person name="Xue W."/>
            <person name="Luo G."/>
        </authorList>
    </citation>
    <scope>NUCLEOTIDE SEQUENCE [LARGE SCALE GENOMIC DNA]</scope>
    <source>
        <strain evidence="1 2">OF03-9BH</strain>
    </source>
</reference>
<comment type="caution">
    <text evidence="1">The sequence shown here is derived from an EMBL/GenBank/DDBJ whole genome shotgun (WGS) entry which is preliminary data.</text>
</comment>
<name>A0A413H6Z6_9BACE</name>
<evidence type="ECO:0000313" key="2">
    <source>
        <dbReference type="Proteomes" id="UP000286075"/>
    </source>
</evidence>
<gene>
    <name evidence="1" type="ORF">DXA68_08780</name>
</gene>
<dbReference type="AlphaFoldDB" id="A0A413H6Z6"/>
<sequence>MCDGINLKETFASNIHTLYNNSFFLDGIPIGEFAKQKIESLHAQIESGAIDNHTLDDIYRIGEPIIRNILLQEYDNKRKTLSNEKRVTLLKEELAKLENDKL</sequence>
<organism evidence="1 2">
    <name type="scientific">Bacteroides stercorirosoris</name>
    <dbReference type="NCBI Taxonomy" id="871324"/>
    <lineage>
        <taxon>Bacteria</taxon>
        <taxon>Pseudomonadati</taxon>
        <taxon>Bacteroidota</taxon>
        <taxon>Bacteroidia</taxon>
        <taxon>Bacteroidales</taxon>
        <taxon>Bacteroidaceae</taxon>
        <taxon>Bacteroides</taxon>
    </lineage>
</organism>
<dbReference type="EMBL" id="QSCF01000011">
    <property type="protein sequence ID" value="RGX79199.1"/>
    <property type="molecule type" value="Genomic_DNA"/>
</dbReference>